<keyword evidence="7 11" id="KW-0798">TonB box</keyword>
<dbReference type="Pfam" id="PF07715">
    <property type="entry name" value="Plug"/>
    <property type="match status" value="1"/>
</dbReference>
<evidence type="ECO:0000256" key="6">
    <source>
        <dbReference type="ARBA" id="ARBA00023065"/>
    </source>
</evidence>
<accession>A0A2S4ZWX6</accession>
<keyword evidence="4 10" id="KW-0812">Transmembrane</keyword>
<dbReference type="GO" id="GO:0009279">
    <property type="term" value="C:cell outer membrane"/>
    <property type="evidence" value="ECO:0007669"/>
    <property type="project" value="UniProtKB-SubCell"/>
</dbReference>
<dbReference type="RefSeq" id="WP_103790580.1">
    <property type="nucleotide sequence ID" value="NZ_PQVF01000017.1"/>
</dbReference>
<evidence type="ECO:0000256" key="5">
    <source>
        <dbReference type="ARBA" id="ARBA00022729"/>
    </source>
</evidence>
<dbReference type="GO" id="GO:0006811">
    <property type="term" value="P:monoatomic ion transport"/>
    <property type="evidence" value="ECO:0007669"/>
    <property type="project" value="UniProtKB-KW"/>
</dbReference>
<feature type="domain" description="TonB-dependent receptor plug" evidence="14">
    <location>
        <begin position="41"/>
        <end position="149"/>
    </location>
</feature>
<dbReference type="InterPro" id="IPR036942">
    <property type="entry name" value="Beta-barrel_TonB_sf"/>
</dbReference>
<keyword evidence="6" id="KW-0406">Ion transport</keyword>
<evidence type="ECO:0008006" key="17">
    <source>
        <dbReference type="Google" id="ProtNLM"/>
    </source>
</evidence>
<dbReference type="InterPro" id="IPR000531">
    <property type="entry name" value="Beta-barrel_TonB"/>
</dbReference>
<dbReference type="InterPro" id="IPR039426">
    <property type="entry name" value="TonB-dep_rcpt-like"/>
</dbReference>
<dbReference type="OrthoDB" id="9764669at2"/>
<keyword evidence="2 10" id="KW-0813">Transport</keyword>
<evidence type="ECO:0000259" key="13">
    <source>
        <dbReference type="Pfam" id="PF00593"/>
    </source>
</evidence>
<comment type="subcellular location">
    <subcellularLocation>
        <location evidence="1 10">Cell outer membrane</location>
        <topology evidence="1 10">Multi-pass membrane protein</topology>
    </subcellularLocation>
</comment>
<keyword evidence="8 10" id="KW-0472">Membrane</keyword>
<evidence type="ECO:0000256" key="8">
    <source>
        <dbReference type="ARBA" id="ARBA00023136"/>
    </source>
</evidence>
<dbReference type="EMBL" id="PQVF01000017">
    <property type="protein sequence ID" value="POY34870.1"/>
    <property type="molecule type" value="Genomic_DNA"/>
</dbReference>
<evidence type="ECO:0000256" key="4">
    <source>
        <dbReference type="ARBA" id="ARBA00022692"/>
    </source>
</evidence>
<dbReference type="AlphaFoldDB" id="A0A2S4ZWX6"/>
<dbReference type="InterPro" id="IPR037066">
    <property type="entry name" value="Plug_dom_sf"/>
</dbReference>
<comment type="similarity">
    <text evidence="10 11">Belongs to the TonB-dependent receptor family.</text>
</comment>
<keyword evidence="9 10" id="KW-0998">Cell outer membrane</keyword>
<evidence type="ECO:0000256" key="7">
    <source>
        <dbReference type="ARBA" id="ARBA00023077"/>
    </source>
</evidence>
<dbReference type="Pfam" id="PF00593">
    <property type="entry name" value="TonB_dep_Rec_b-barrel"/>
    <property type="match status" value="1"/>
</dbReference>
<evidence type="ECO:0000313" key="15">
    <source>
        <dbReference type="EMBL" id="POY34870.1"/>
    </source>
</evidence>
<dbReference type="Gene3D" id="2.170.130.10">
    <property type="entry name" value="TonB-dependent receptor, plug domain"/>
    <property type="match status" value="1"/>
</dbReference>
<dbReference type="PANTHER" id="PTHR30069">
    <property type="entry name" value="TONB-DEPENDENT OUTER MEMBRANE RECEPTOR"/>
    <property type="match status" value="1"/>
</dbReference>
<organism evidence="15 16">
    <name type="scientific">Solitalea longa</name>
    <dbReference type="NCBI Taxonomy" id="2079460"/>
    <lineage>
        <taxon>Bacteria</taxon>
        <taxon>Pseudomonadati</taxon>
        <taxon>Bacteroidota</taxon>
        <taxon>Sphingobacteriia</taxon>
        <taxon>Sphingobacteriales</taxon>
        <taxon>Sphingobacteriaceae</taxon>
        <taxon>Solitalea</taxon>
    </lineage>
</organism>
<dbReference type="InterPro" id="IPR012910">
    <property type="entry name" value="Plug_dom"/>
</dbReference>
<feature type="signal peptide" evidence="12">
    <location>
        <begin position="1"/>
        <end position="19"/>
    </location>
</feature>
<dbReference type="SUPFAM" id="SSF56935">
    <property type="entry name" value="Porins"/>
    <property type="match status" value="1"/>
</dbReference>
<keyword evidence="5 12" id="KW-0732">Signal</keyword>
<dbReference type="PROSITE" id="PS52016">
    <property type="entry name" value="TONB_DEPENDENT_REC_3"/>
    <property type="match status" value="1"/>
</dbReference>
<feature type="chain" id="PRO_5015397797" description="TonB-dependent receptor" evidence="12">
    <location>
        <begin position="20"/>
        <end position="639"/>
    </location>
</feature>
<evidence type="ECO:0000313" key="16">
    <source>
        <dbReference type="Proteomes" id="UP000236893"/>
    </source>
</evidence>
<evidence type="ECO:0000259" key="14">
    <source>
        <dbReference type="Pfam" id="PF07715"/>
    </source>
</evidence>
<reference evidence="15 16" key="1">
    <citation type="submission" date="2018-01" db="EMBL/GenBank/DDBJ databases">
        <authorList>
            <person name="Gaut B.S."/>
            <person name="Morton B.R."/>
            <person name="Clegg M.T."/>
            <person name="Duvall M.R."/>
        </authorList>
    </citation>
    <scope>NUCLEOTIDE SEQUENCE [LARGE SCALE GENOMIC DNA]</scope>
    <source>
        <strain evidence="15 16">HR-AV</strain>
    </source>
</reference>
<keyword evidence="16" id="KW-1185">Reference proteome</keyword>
<proteinExistence type="inferred from homology"/>
<dbReference type="Proteomes" id="UP000236893">
    <property type="component" value="Unassembled WGS sequence"/>
</dbReference>
<evidence type="ECO:0000256" key="2">
    <source>
        <dbReference type="ARBA" id="ARBA00022448"/>
    </source>
</evidence>
<protein>
    <recommendedName>
        <fullName evidence="17">TonB-dependent receptor</fullName>
    </recommendedName>
</protein>
<sequence>MKKLFTLTVLTAVSLFAFGQEKKLDLNEVSVTATKFDKKSSETGKVVSVITREEIERSGGKNINDLLNIQSALNLNGANSNRGTNISTFLRGAPSGYVLILIDGIPVSDPSETSNNYDLNLINLAMVDRIEILRGGHSTLYGSDAVAGVINIITKKGGEKAFGLNALVTAGTYKTYKQSLGVNGRFKQVDYNLALANESSKGFSSAQKPAEVTNAFENDNFRLKGANLNLGWSPISDLSIRPFVRYSETKMMLDFGAFTDDKDYDGKSSELATGFATNWKRSKADWFFNYSYNNVKRYFLNDTIADKVEYNLNDTKGNLHNAELYGKFSIADHVELLAGTSYRFSNTEQESKYINTSWNYTSIAHLNPDSAKNSIASLYASVFLNNLHGFNFELGGRFNRHSIYGNNFTYTINPSYLVDENTKVFVNISSAFKAPSLYQLYSIYGDINLKPEKINTYEAGFQTVFFDGQAKLALSAFKRKGRDVIAFTSKYVNYNKQNDEGMELEAEVIPAKDLTLTGFYSLVYGEVTTQNATFNNLYRRPRNTFGFNAGYKLSENFFVSANLKLVGKRVDPFYDPNTFQSVNLTLNKYFLLDAYAEYKLLKKLKLFADLKNITNENYVETTGYNSRGFNTNVGLSFSL</sequence>
<evidence type="ECO:0000256" key="1">
    <source>
        <dbReference type="ARBA" id="ARBA00004571"/>
    </source>
</evidence>
<evidence type="ECO:0000256" key="10">
    <source>
        <dbReference type="PROSITE-ProRule" id="PRU01360"/>
    </source>
</evidence>
<dbReference type="PANTHER" id="PTHR30069:SF53">
    <property type="entry name" value="COLICIN I RECEPTOR-RELATED"/>
    <property type="match status" value="1"/>
</dbReference>
<evidence type="ECO:0000256" key="11">
    <source>
        <dbReference type="RuleBase" id="RU003357"/>
    </source>
</evidence>
<evidence type="ECO:0000256" key="12">
    <source>
        <dbReference type="SAM" id="SignalP"/>
    </source>
</evidence>
<dbReference type="CDD" id="cd01347">
    <property type="entry name" value="ligand_gated_channel"/>
    <property type="match status" value="1"/>
</dbReference>
<name>A0A2S4ZWX6_9SPHI</name>
<feature type="domain" description="TonB-dependent receptor-like beta-barrel" evidence="13">
    <location>
        <begin position="226"/>
        <end position="613"/>
    </location>
</feature>
<gene>
    <name evidence="15" type="ORF">C3K47_18120</name>
</gene>
<evidence type="ECO:0000256" key="9">
    <source>
        <dbReference type="ARBA" id="ARBA00023237"/>
    </source>
</evidence>
<keyword evidence="3 10" id="KW-1134">Transmembrane beta strand</keyword>
<dbReference type="GO" id="GO:0015889">
    <property type="term" value="P:cobalamin transport"/>
    <property type="evidence" value="ECO:0007669"/>
    <property type="project" value="TreeGrafter"/>
</dbReference>
<dbReference type="Gene3D" id="2.40.170.20">
    <property type="entry name" value="TonB-dependent receptor, beta-barrel domain"/>
    <property type="match status" value="1"/>
</dbReference>
<comment type="caution">
    <text evidence="15">The sequence shown here is derived from an EMBL/GenBank/DDBJ whole genome shotgun (WGS) entry which is preliminary data.</text>
</comment>
<evidence type="ECO:0000256" key="3">
    <source>
        <dbReference type="ARBA" id="ARBA00022452"/>
    </source>
</evidence>